<dbReference type="Proteomes" id="UP001430953">
    <property type="component" value="Unassembled WGS sequence"/>
</dbReference>
<evidence type="ECO:0000256" key="1">
    <source>
        <dbReference type="SAM" id="MobiDB-lite"/>
    </source>
</evidence>
<keyword evidence="3" id="KW-1185">Reference proteome</keyword>
<evidence type="ECO:0000313" key="3">
    <source>
        <dbReference type="Proteomes" id="UP001430953"/>
    </source>
</evidence>
<name>A0AAW2FFF3_9HYME</name>
<reference evidence="2 3" key="1">
    <citation type="submission" date="2023-03" db="EMBL/GenBank/DDBJ databases">
        <title>High recombination rates correlate with genetic variation in Cardiocondyla obscurior ants.</title>
        <authorList>
            <person name="Errbii M."/>
        </authorList>
    </citation>
    <scope>NUCLEOTIDE SEQUENCE [LARGE SCALE GENOMIC DNA]</scope>
    <source>
        <strain evidence="2">Alpha-2009</strain>
        <tissue evidence="2">Whole body</tissue>
    </source>
</reference>
<protein>
    <submittedName>
        <fullName evidence="2">Uncharacterized protein</fullName>
    </submittedName>
</protein>
<gene>
    <name evidence="2" type="ORF">PUN28_011761</name>
</gene>
<sequence length="102" mass="11979">MGACWHAPRVYARVEETGKQARERETNDRKIQSERNDADERAKEKEDEKLARTVSWNIGYFANKRNVVATTISEQLSEGSRRAQQSLEKHYLKEVLETRRKD</sequence>
<proteinExistence type="predicted"/>
<dbReference type="AlphaFoldDB" id="A0AAW2FFF3"/>
<feature type="region of interest" description="Disordered" evidence="1">
    <location>
        <begin position="16"/>
        <end position="48"/>
    </location>
</feature>
<organism evidence="2 3">
    <name type="scientific">Cardiocondyla obscurior</name>
    <dbReference type="NCBI Taxonomy" id="286306"/>
    <lineage>
        <taxon>Eukaryota</taxon>
        <taxon>Metazoa</taxon>
        <taxon>Ecdysozoa</taxon>
        <taxon>Arthropoda</taxon>
        <taxon>Hexapoda</taxon>
        <taxon>Insecta</taxon>
        <taxon>Pterygota</taxon>
        <taxon>Neoptera</taxon>
        <taxon>Endopterygota</taxon>
        <taxon>Hymenoptera</taxon>
        <taxon>Apocrita</taxon>
        <taxon>Aculeata</taxon>
        <taxon>Formicoidea</taxon>
        <taxon>Formicidae</taxon>
        <taxon>Myrmicinae</taxon>
        <taxon>Cardiocondyla</taxon>
    </lineage>
</organism>
<evidence type="ECO:0000313" key="2">
    <source>
        <dbReference type="EMBL" id="KAL0114681.1"/>
    </source>
</evidence>
<dbReference type="EMBL" id="JADYXP020000011">
    <property type="protein sequence ID" value="KAL0114681.1"/>
    <property type="molecule type" value="Genomic_DNA"/>
</dbReference>
<comment type="caution">
    <text evidence="2">The sequence shown here is derived from an EMBL/GenBank/DDBJ whole genome shotgun (WGS) entry which is preliminary data.</text>
</comment>
<accession>A0AAW2FFF3</accession>